<accession>A0A8J7SI72</accession>
<dbReference type="GO" id="GO:0006145">
    <property type="term" value="P:purine nucleobase catabolic process"/>
    <property type="evidence" value="ECO:0007669"/>
    <property type="project" value="TreeGrafter"/>
</dbReference>
<feature type="binding site" evidence="3">
    <location>
        <begin position="332"/>
        <end position="333"/>
    </location>
    <ligand>
        <name>substrate</name>
    </ligand>
</feature>
<comment type="function">
    <text evidence="3">Catalyzes the reversible cyclization of carbamoyl aspartate to dihydroorotate.</text>
</comment>
<dbReference type="InterPro" id="IPR004722">
    <property type="entry name" value="DHOase"/>
</dbReference>
<organism evidence="6 7">
    <name type="scientific">Marivibrio halodurans</name>
    <dbReference type="NCBI Taxonomy" id="2039722"/>
    <lineage>
        <taxon>Bacteria</taxon>
        <taxon>Pseudomonadati</taxon>
        <taxon>Pseudomonadota</taxon>
        <taxon>Alphaproteobacteria</taxon>
        <taxon>Rhodospirillales</taxon>
        <taxon>Rhodospirillaceae</taxon>
        <taxon>Marivibrio</taxon>
    </lineage>
</organism>
<dbReference type="GO" id="GO:0005737">
    <property type="term" value="C:cytoplasm"/>
    <property type="evidence" value="ECO:0007669"/>
    <property type="project" value="TreeGrafter"/>
</dbReference>
<dbReference type="GO" id="GO:0004038">
    <property type="term" value="F:allantoinase activity"/>
    <property type="evidence" value="ECO:0007669"/>
    <property type="project" value="TreeGrafter"/>
</dbReference>
<dbReference type="NCBIfam" id="TIGR00857">
    <property type="entry name" value="pyrC_multi"/>
    <property type="match status" value="1"/>
</dbReference>
<evidence type="ECO:0000256" key="1">
    <source>
        <dbReference type="ARBA" id="ARBA00022833"/>
    </source>
</evidence>
<keyword evidence="1 3" id="KW-0862">Zinc</keyword>
<evidence type="ECO:0000256" key="3">
    <source>
        <dbReference type="HAMAP-Rule" id="MF_00220"/>
    </source>
</evidence>
<evidence type="ECO:0000256" key="2">
    <source>
        <dbReference type="ARBA" id="ARBA00022975"/>
    </source>
</evidence>
<comment type="caution">
    <text evidence="3">Lacks conserved residue(s) required for the propagation of feature annotation.</text>
</comment>
<comment type="similarity">
    <text evidence="3">Belongs to the metallo-dependent hydrolases superfamily. DHOase family. Class I DHOase subfamily.</text>
</comment>
<evidence type="ECO:0000313" key="6">
    <source>
        <dbReference type="EMBL" id="MBP5856898.1"/>
    </source>
</evidence>
<keyword evidence="3" id="KW-0479">Metal-binding</keyword>
<proteinExistence type="inferred from homology"/>
<feature type="binding site" evidence="3">
    <location>
        <position position="318"/>
    </location>
    <ligand>
        <name>substrate</name>
    </ligand>
</feature>
<name>A0A8J7SI72_9PROT</name>
<dbReference type="RefSeq" id="WP_210681480.1">
    <property type="nucleotide sequence ID" value="NZ_JAGMWN010000003.1"/>
</dbReference>
<dbReference type="EMBL" id="JAGMWN010000003">
    <property type="protein sequence ID" value="MBP5856898.1"/>
    <property type="molecule type" value="Genomic_DNA"/>
</dbReference>
<comment type="cofactor">
    <cofactor evidence="3">
        <name>Zn(2+)</name>
        <dbReference type="ChEBI" id="CHEBI:29105"/>
    </cofactor>
    <text evidence="3">Binds 2 Zn(2+) ions per subunit.</text>
</comment>
<dbReference type="GO" id="GO:0044205">
    <property type="term" value="P:'de novo' UMP biosynthetic process"/>
    <property type="evidence" value="ECO:0007669"/>
    <property type="project" value="UniProtKB-UniRule"/>
</dbReference>
<dbReference type="InterPro" id="IPR013108">
    <property type="entry name" value="Amidohydro_3"/>
</dbReference>
<dbReference type="PANTHER" id="PTHR43668:SF2">
    <property type="entry name" value="ALLANTOINASE"/>
    <property type="match status" value="1"/>
</dbReference>
<feature type="binding site" evidence="3">
    <location>
        <position position="102"/>
    </location>
    <ligand>
        <name>substrate</name>
    </ligand>
</feature>
<comment type="catalytic activity">
    <reaction evidence="3">
        <text>(S)-dihydroorotate + H2O = N-carbamoyl-L-aspartate + H(+)</text>
        <dbReference type="Rhea" id="RHEA:24296"/>
        <dbReference type="ChEBI" id="CHEBI:15377"/>
        <dbReference type="ChEBI" id="CHEBI:15378"/>
        <dbReference type="ChEBI" id="CHEBI:30864"/>
        <dbReference type="ChEBI" id="CHEBI:32814"/>
        <dbReference type="EC" id="3.5.2.3"/>
    </reaction>
</comment>
<dbReference type="Gene3D" id="3.20.20.140">
    <property type="entry name" value="Metal-dependent hydrolases"/>
    <property type="match status" value="1"/>
</dbReference>
<gene>
    <name evidence="3 6" type="primary">pyrC</name>
    <name evidence="6" type="ORF">KAJ83_07755</name>
</gene>
<evidence type="ECO:0000259" key="5">
    <source>
        <dbReference type="Pfam" id="PF12890"/>
    </source>
</evidence>
<dbReference type="AlphaFoldDB" id="A0A8J7SI72"/>
<protein>
    <recommendedName>
        <fullName evidence="3">Dihydroorotase</fullName>
        <shortName evidence="3">DHOase</shortName>
        <ecNumber evidence="3">3.5.2.3</ecNumber>
    </recommendedName>
</protein>
<evidence type="ECO:0000259" key="4">
    <source>
        <dbReference type="Pfam" id="PF07969"/>
    </source>
</evidence>
<keyword evidence="2 3" id="KW-0665">Pyrimidine biosynthesis</keyword>
<dbReference type="HAMAP" id="MF_00220_B">
    <property type="entry name" value="PyrC_classI_B"/>
    <property type="match status" value="1"/>
</dbReference>
<dbReference type="PANTHER" id="PTHR43668">
    <property type="entry name" value="ALLANTOINASE"/>
    <property type="match status" value="1"/>
</dbReference>
<feature type="binding site" evidence="3">
    <location>
        <position position="187"/>
    </location>
    <ligand>
        <name>Zn(2+)</name>
        <dbReference type="ChEBI" id="CHEBI:29105"/>
        <label>2</label>
    </ligand>
</feature>
<evidence type="ECO:0000313" key="7">
    <source>
        <dbReference type="Proteomes" id="UP000672602"/>
    </source>
</evidence>
<dbReference type="SUPFAM" id="SSF51556">
    <property type="entry name" value="Metallo-dependent hydrolases"/>
    <property type="match status" value="1"/>
</dbReference>
<dbReference type="InterPro" id="IPR032466">
    <property type="entry name" value="Metal_Hydrolase"/>
</dbReference>
<dbReference type="InterPro" id="IPR011059">
    <property type="entry name" value="Metal-dep_hydrolase_composite"/>
</dbReference>
<feature type="domain" description="Dihydroorotase catalytic" evidence="5">
    <location>
        <begin position="60"/>
        <end position="242"/>
    </location>
</feature>
<dbReference type="InterPro" id="IPR050138">
    <property type="entry name" value="DHOase/Allantoinase_Hydrolase"/>
</dbReference>
<dbReference type="SUPFAM" id="SSF51338">
    <property type="entry name" value="Composite domain of metallo-dependent hydrolases"/>
    <property type="match status" value="1"/>
</dbReference>
<keyword evidence="7" id="KW-1185">Reference proteome</keyword>
<dbReference type="GO" id="GO:0008270">
    <property type="term" value="F:zinc ion binding"/>
    <property type="evidence" value="ECO:0007669"/>
    <property type="project" value="UniProtKB-UniRule"/>
</dbReference>
<dbReference type="Pfam" id="PF12890">
    <property type="entry name" value="DHOase"/>
    <property type="match status" value="1"/>
</dbReference>
<sequence length="436" mass="46922">MNQEGRTAYLNARLLDPASGLDETGALLVEDGRIADFGAHLFRTGAPSVNEVIDCKGLCLAPGLIDIRVQLREPGEEHKETIETGTNAAAAGGVSSMVCLPNTTPPVDDVSVLEFIARRSRELKRSKIFSYGALTKGLAGEEITEIGLLREAGALAFTDGERALADAKIMKRALSYARTFDALIVQHPLEPSLSRGGVMNQGELATRLGLSGVPTVAETIQVERDLRLLESNGGGRLHFAHVTAPAALEAIRRAKAQGLDVTCDTAPHYFALNENAVGDYRSFAKVMPPLRSEADRQALVEAIADGTVDIIASDHSPHDQDSKRLPYEQAAFGVIGLQTLLPMTLELYHNGHVSLLEALSRLTDRPAARFGIPGGRLRRGAAADLVLFDPDKPWTISEEAMVSKSKNTAFGDRPVQGRVVRTVVDGRPLYVAPARR</sequence>
<dbReference type="InterPro" id="IPR024403">
    <property type="entry name" value="DHOase_cat"/>
</dbReference>
<dbReference type="Pfam" id="PF07969">
    <property type="entry name" value="Amidohydro_3"/>
    <property type="match status" value="1"/>
</dbReference>
<feature type="binding site" evidence="3">
    <location>
        <position position="314"/>
    </location>
    <ligand>
        <name>Zn(2+)</name>
        <dbReference type="ChEBI" id="CHEBI:29105"/>
        <label>1</label>
    </ligand>
</feature>
<dbReference type="UniPathway" id="UPA00070">
    <property type="reaction ID" value="UER00117"/>
</dbReference>
<comment type="pathway">
    <text evidence="3">Pyrimidine metabolism; UMP biosynthesis via de novo pathway; (S)-dihydroorotate from bicarbonate: step 3/3.</text>
</comment>
<comment type="caution">
    <text evidence="6">The sequence shown here is derived from an EMBL/GenBank/DDBJ whole genome shotgun (WGS) entry which is preliminary data.</text>
</comment>
<dbReference type="GO" id="GO:0004151">
    <property type="term" value="F:dihydroorotase activity"/>
    <property type="evidence" value="ECO:0007669"/>
    <property type="project" value="UniProtKB-UniRule"/>
</dbReference>
<dbReference type="Gene3D" id="2.30.40.10">
    <property type="entry name" value="Urease, subunit C, domain 1"/>
    <property type="match status" value="1"/>
</dbReference>
<keyword evidence="3 6" id="KW-0378">Hydrolase</keyword>
<dbReference type="Proteomes" id="UP000672602">
    <property type="component" value="Unassembled WGS sequence"/>
</dbReference>
<dbReference type="EC" id="3.5.2.3" evidence="3"/>
<reference evidence="6" key="1">
    <citation type="submission" date="2021-04" db="EMBL/GenBank/DDBJ databases">
        <authorList>
            <person name="Zhang D.-C."/>
        </authorList>
    </citation>
    <scope>NUCLEOTIDE SEQUENCE</scope>
    <source>
        <strain evidence="6">CGMCC 1.15697</strain>
    </source>
</reference>
<feature type="binding site" evidence="3">
    <location>
        <position position="241"/>
    </location>
    <ligand>
        <name>Zn(2+)</name>
        <dbReference type="ChEBI" id="CHEBI:29105"/>
        <label>2</label>
    </ligand>
</feature>
<feature type="domain" description="Amidohydrolase 3" evidence="4">
    <location>
        <begin position="346"/>
        <end position="430"/>
    </location>
</feature>
<feature type="active site" evidence="3">
    <location>
        <position position="314"/>
    </location>
</feature>
<dbReference type="CDD" id="cd01317">
    <property type="entry name" value="DHOase_IIa"/>
    <property type="match status" value="1"/>
</dbReference>